<sequence>MLICKFSRKIFIGGLTRNTTVDTIRSYFGCFGNIVDAIVMTDQNGQSRGFGFVTYDNMESVQHVLRQGVHFVDSKQVDVKRSVPKSMRPPPRQYDVQGKKAFVGGLPSDLTEVELKEILSIYGKVTDCTIMYDEKTLKSRGFGFIGFEDETVVDKLLKQQYIQIRNKQVEVKPARPRMHPDGQQDGPMSSFIGPSIPGGGGFGDFYRQQNYGGGGAGSMMPGMGGGYHGYEQLVAQSFMNSLTGGGGGGVGGNAAANDSSNKRGRGVGGSDDPAAIASAASAYAAYGYGAYAPYPGTTAAANAASNANYDPYGYYSAANGQQQQQQQYPYGYMQQSNKPDYSNNGQTGWSNYQPYNSGYYGNGTNQ</sequence>
<evidence type="ECO:0000256" key="1">
    <source>
        <dbReference type="ARBA" id="ARBA00022737"/>
    </source>
</evidence>
<feature type="compositionally biased region" description="Polar residues" evidence="4">
    <location>
        <begin position="336"/>
        <end position="356"/>
    </location>
</feature>
<dbReference type="GO" id="GO:0006417">
    <property type="term" value="P:regulation of translation"/>
    <property type="evidence" value="ECO:0007669"/>
    <property type="project" value="TreeGrafter"/>
</dbReference>
<feature type="region of interest" description="Disordered" evidence="4">
    <location>
        <begin position="325"/>
        <end position="366"/>
    </location>
</feature>
<evidence type="ECO:0000259" key="5">
    <source>
        <dbReference type="PROSITE" id="PS50102"/>
    </source>
</evidence>
<feature type="domain" description="RRM" evidence="5">
    <location>
        <begin position="99"/>
        <end position="176"/>
    </location>
</feature>
<evidence type="ECO:0000256" key="4">
    <source>
        <dbReference type="SAM" id="MobiDB-lite"/>
    </source>
</evidence>
<organism evidence="6 7">
    <name type="scientific">Romanomermis culicivorax</name>
    <name type="common">Nematode worm</name>
    <dbReference type="NCBI Taxonomy" id="13658"/>
    <lineage>
        <taxon>Eukaryota</taxon>
        <taxon>Metazoa</taxon>
        <taxon>Ecdysozoa</taxon>
        <taxon>Nematoda</taxon>
        <taxon>Enoplea</taxon>
        <taxon>Dorylaimia</taxon>
        <taxon>Mermithida</taxon>
        <taxon>Mermithoidea</taxon>
        <taxon>Mermithidae</taxon>
        <taxon>Romanomermis</taxon>
    </lineage>
</organism>
<dbReference type="GO" id="GO:0003729">
    <property type="term" value="F:mRNA binding"/>
    <property type="evidence" value="ECO:0007669"/>
    <property type="project" value="TreeGrafter"/>
</dbReference>
<dbReference type="WBParaSite" id="nRc.2.0.1.t00596-RA">
    <property type="protein sequence ID" value="nRc.2.0.1.t00596-RA"/>
    <property type="gene ID" value="nRc.2.0.1.g00596"/>
</dbReference>
<evidence type="ECO:0000313" key="7">
    <source>
        <dbReference type="WBParaSite" id="nRc.2.0.1.t00596-RA"/>
    </source>
</evidence>
<feature type="domain" description="RRM" evidence="5">
    <location>
        <begin position="8"/>
        <end position="84"/>
    </location>
</feature>
<keyword evidence="2 3" id="KW-0694">RNA-binding</keyword>
<reference evidence="7" key="1">
    <citation type="submission" date="2022-11" db="UniProtKB">
        <authorList>
            <consortium name="WormBaseParasite"/>
        </authorList>
    </citation>
    <scope>IDENTIFICATION</scope>
</reference>
<dbReference type="InterPro" id="IPR000504">
    <property type="entry name" value="RRM_dom"/>
</dbReference>
<dbReference type="Gene3D" id="3.30.70.330">
    <property type="match status" value="2"/>
</dbReference>
<dbReference type="SUPFAM" id="SSF54928">
    <property type="entry name" value="RNA-binding domain, RBD"/>
    <property type="match status" value="2"/>
</dbReference>
<keyword evidence="6" id="KW-1185">Reference proteome</keyword>
<keyword evidence="1" id="KW-0677">Repeat</keyword>
<dbReference type="Proteomes" id="UP000887565">
    <property type="component" value="Unplaced"/>
</dbReference>
<dbReference type="Pfam" id="PF00076">
    <property type="entry name" value="RRM_1"/>
    <property type="match status" value="2"/>
</dbReference>
<dbReference type="OMA" id="KPARPRM"/>
<evidence type="ECO:0000256" key="2">
    <source>
        <dbReference type="ARBA" id="ARBA00022884"/>
    </source>
</evidence>
<dbReference type="InterPro" id="IPR035979">
    <property type="entry name" value="RBD_domain_sf"/>
</dbReference>
<feature type="compositionally biased region" description="Low complexity" evidence="4">
    <location>
        <begin position="325"/>
        <end position="335"/>
    </location>
</feature>
<accession>A0A915HH05</accession>
<evidence type="ECO:0000256" key="3">
    <source>
        <dbReference type="PROSITE-ProRule" id="PRU00176"/>
    </source>
</evidence>
<dbReference type="PANTHER" id="PTHR48032:SF6">
    <property type="entry name" value="RNA-BINDING (RRM_RBD_RNP MOTIFS) FAMILY PROTEIN"/>
    <property type="match status" value="1"/>
</dbReference>
<protein>
    <submittedName>
        <fullName evidence="7">RRM domain-containing protein</fullName>
    </submittedName>
</protein>
<dbReference type="SMART" id="SM00360">
    <property type="entry name" value="RRM"/>
    <property type="match status" value="2"/>
</dbReference>
<dbReference type="InterPro" id="IPR012677">
    <property type="entry name" value="Nucleotide-bd_a/b_plait_sf"/>
</dbReference>
<dbReference type="PANTHER" id="PTHR48032">
    <property type="entry name" value="RNA-BINDING PROTEIN MUSASHI HOMOLOG RBP6"/>
    <property type="match status" value="1"/>
</dbReference>
<name>A0A915HH05_ROMCU</name>
<dbReference type="AlphaFoldDB" id="A0A915HH05"/>
<dbReference type="PROSITE" id="PS50102">
    <property type="entry name" value="RRM"/>
    <property type="match status" value="2"/>
</dbReference>
<proteinExistence type="predicted"/>
<evidence type="ECO:0000313" key="6">
    <source>
        <dbReference type="Proteomes" id="UP000887565"/>
    </source>
</evidence>